<dbReference type="PROSITE" id="PS51819">
    <property type="entry name" value="VOC"/>
    <property type="match status" value="1"/>
</dbReference>
<dbReference type="EMBL" id="DQ295238">
    <property type="protein sequence ID" value="ABC25274.1"/>
    <property type="molecule type" value="Genomic_DNA"/>
</dbReference>
<evidence type="ECO:0000313" key="3">
    <source>
        <dbReference type="EMBL" id="ABC25274.1"/>
    </source>
</evidence>
<evidence type="ECO:0000259" key="2">
    <source>
        <dbReference type="PROSITE" id="PS51819"/>
    </source>
</evidence>
<dbReference type="InterPro" id="IPR029068">
    <property type="entry name" value="Glyas_Bleomycin-R_OHBP_Dase"/>
</dbReference>
<dbReference type="InterPro" id="IPR037523">
    <property type="entry name" value="VOC_core"/>
</dbReference>
<evidence type="ECO:0000256" key="1">
    <source>
        <dbReference type="ARBA" id="ARBA00022723"/>
    </source>
</evidence>
<dbReference type="Gene3D" id="3.10.180.10">
    <property type="entry name" value="2,3-Dihydroxybiphenyl 1,2-Dioxygenase, domain 1"/>
    <property type="match status" value="1"/>
</dbReference>
<dbReference type="PANTHER" id="PTHR43048">
    <property type="entry name" value="METHYLMALONYL-COA EPIMERASE"/>
    <property type="match status" value="1"/>
</dbReference>
<proteinExistence type="predicted"/>
<dbReference type="GO" id="GO:0004493">
    <property type="term" value="F:methylmalonyl-CoA epimerase activity"/>
    <property type="evidence" value="ECO:0007669"/>
    <property type="project" value="TreeGrafter"/>
</dbReference>
<keyword evidence="1" id="KW-0479">Metal-binding</keyword>
<accession>Q2PYF3</accession>
<organism evidence="3">
    <name type="scientific">uncultured marine bacterium Ant4E12</name>
    <dbReference type="NCBI Taxonomy" id="360424"/>
    <lineage>
        <taxon>Bacteria</taxon>
        <taxon>environmental samples</taxon>
    </lineage>
</organism>
<dbReference type="SUPFAM" id="SSF54593">
    <property type="entry name" value="Glyoxalase/Bleomycin resistance protein/Dihydroxybiphenyl dioxygenase"/>
    <property type="match status" value="1"/>
</dbReference>
<dbReference type="AlphaFoldDB" id="Q2PYF3"/>
<feature type="domain" description="VOC" evidence="2">
    <location>
        <begin position="30"/>
        <end position="144"/>
    </location>
</feature>
<dbReference type="PANTHER" id="PTHR43048:SF3">
    <property type="entry name" value="METHYLMALONYL-COA EPIMERASE, MITOCHONDRIAL"/>
    <property type="match status" value="1"/>
</dbReference>
<protein>
    <submittedName>
        <fullName evidence="3">Glyoxalase family protein family</fullName>
    </submittedName>
</protein>
<dbReference type="Pfam" id="PF00903">
    <property type="entry name" value="Glyoxalase"/>
    <property type="match status" value="1"/>
</dbReference>
<dbReference type="GO" id="GO:0046491">
    <property type="term" value="P:L-methylmalonyl-CoA metabolic process"/>
    <property type="evidence" value="ECO:0007669"/>
    <property type="project" value="TreeGrafter"/>
</dbReference>
<dbReference type="GO" id="GO:0046872">
    <property type="term" value="F:metal ion binding"/>
    <property type="evidence" value="ECO:0007669"/>
    <property type="project" value="UniProtKB-KW"/>
</dbReference>
<dbReference type="InterPro" id="IPR051785">
    <property type="entry name" value="MMCE/EMCE_epimerase"/>
</dbReference>
<dbReference type="InterPro" id="IPR004360">
    <property type="entry name" value="Glyas_Fos-R_dOase_dom"/>
</dbReference>
<reference evidence="3" key="1">
    <citation type="journal article" date="2006" name="Appl. Environ. Microbiol.">
        <title>Comparative genomics of DNA fragments from six Antarctic marine planktonic bacteria.</title>
        <authorList>
            <person name="Grzymski J.J."/>
            <person name="Carter B.J."/>
            <person name="DeLong E.F."/>
            <person name="Feldman R.A."/>
            <person name="Ghadiri A."/>
            <person name="Murray A.E."/>
        </authorList>
    </citation>
    <scope>NUCLEOTIDE SEQUENCE</scope>
</reference>
<sequence length="160" mass="18064">MAPDCSLPRSHLRPKHLPASRGPRIICMEDLHHVHIFASDIEATVDWYCKNLGGSVAYDGDFGGARNIFINIGQGRLNVYDQEPRGEFSGAFHHIGIQTDDLAGLHERLTKNGVEFRSGIREFDNWRYIMCPAPDNVLLELFQIDIPKMEPGLQAFFARS</sequence>
<dbReference type="CDD" id="cd06587">
    <property type="entry name" value="VOC"/>
    <property type="match status" value="1"/>
</dbReference>
<name>Q2PYF3_9BACT</name>